<organism evidence="2 3">
    <name type="scientific">Camelus dromedarius</name>
    <name type="common">Dromedary</name>
    <name type="synonym">Arabian camel</name>
    <dbReference type="NCBI Taxonomy" id="9838"/>
    <lineage>
        <taxon>Eukaryota</taxon>
        <taxon>Metazoa</taxon>
        <taxon>Chordata</taxon>
        <taxon>Craniata</taxon>
        <taxon>Vertebrata</taxon>
        <taxon>Euteleostomi</taxon>
        <taxon>Mammalia</taxon>
        <taxon>Eutheria</taxon>
        <taxon>Laurasiatheria</taxon>
        <taxon>Artiodactyla</taxon>
        <taxon>Tylopoda</taxon>
        <taxon>Camelidae</taxon>
        <taxon>Camelus</taxon>
    </lineage>
</organism>
<dbReference type="Proteomes" id="UP000299084">
    <property type="component" value="Unassembled WGS sequence"/>
</dbReference>
<reference evidence="2 3" key="1">
    <citation type="journal article" date="2019" name="Mol. Ecol. Resour.">
        <title>Improving Illumina assemblies with Hi-C and long reads: an example with the North African dromedary.</title>
        <authorList>
            <person name="Elbers J.P."/>
            <person name="Rogers M.F."/>
            <person name="Perelman P.L."/>
            <person name="Proskuryakova A.A."/>
            <person name="Serdyukova N.A."/>
            <person name="Johnson W.E."/>
            <person name="Horin P."/>
            <person name="Corander J."/>
            <person name="Murphy D."/>
            <person name="Burger P.A."/>
        </authorList>
    </citation>
    <scope>NUCLEOTIDE SEQUENCE [LARGE SCALE GENOMIC DNA]</scope>
    <source>
        <strain evidence="2">Drom800</strain>
        <tissue evidence="2">Blood</tissue>
    </source>
</reference>
<name>A0A5N4EJ88_CAMDR</name>
<dbReference type="EMBL" id="JWIN03000001">
    <property type="protein sequence ID" value="KAB1283324.1"/>
    <property type="molecule type" value="Genomic_DNA"/>
</dbReference>
<dbReference type="AlphaFoldDB" id="A0A5N4EJ88"/>
<keyword evidence="3" id="KW-1185">Reference proteome</keyword>
<dbReference type="SUPFAM" id="SSF50978">
    <property type="entry name" value="WD40 repeat-like"/>
    <property type="match status" value="1"/>
</dbReference>
<dbReference type="InterPro" id="IPR015943">
    <property type="entry name" value="WD40/YVTN_repeat-like_dom_sf"/>
</dbReference>
<dbReference type="SMART" id="SM00320">
    <property type="entry name" value="WD40"/>
    <property type="match status" value="3"/>
</dbReference>
<keyword evidence="1" id="KW-0677">Repeat</keyword>
<dbReference type="STRING" id="9838.ENSCDRP00005005460"/>
<accession>A0A5N4EJ88</accession>
<gene>
    <name evidence="2" type="ORF">Cadr_000000369</name>
</gene>
<evidence type="ECO:0000313" key="2">
    <source>
        <dbReference type="EMBL" id="KAB1283324.1"/>
    </source>
</evidence>
<dbReference type="InterPro" id="IPR051242">
    <property type="entry name" value="WD-EF-hand_domain"/>
</dbReference>
<evidence type="ECO:0000313" key="3">
    <source>
        <dbReference type="Proteomes" id="UP000299084"/>
    </source>
</evidence>
<dbReference type="Pfam" id="PF00400">
    <property type="entry name" value="WD40"/>
    <property type="match status" value="2"/>
</dbReference>
<dbReference type="InterPro" id="IPR001680">
    <property type="entry name" value="WD40_rpt"/>
</dbReference>
<sequence length="245" mass="27065">MFSVPAHIGSYDGEIVLWNSSTENAHYVLHPDYQWLLKSKPDTEPQKLLGAGRSHSTHPTADQATLGACSFERDAECNHAVMTLCFLEARENIAATGGANLVSCGGSGYVRFWDTVKKQLLAEFLAHSGVGSIIMSTDKTNRYLATGDLDGWLKIWNIEEYCLNSSKSKLTRAPALIRSFRPHEDWISSLEMCELGGRWLVLSASADCSICVTDVCGAPVRVFGQVEILLLYYSNIYLTFTMNLA</sequence>
<dbReference type="InterPro" id="IPR036322">
    <property type="entry name" value="WD40_repeat_dom_sf"/>
</dbReference>
<evidence type="ECO:0000256" key="1">
    <source>
        <dbReference type="ARBA" id="ARBA00022737"/>
    </source>
</evidence>
<protein>
    <submittedName>
        <fullName evidence="2">WD repeat-containing protein 49</fullName>
    </submittedName>
</protein>
<dbReference type="Gene3D" id="2.130.10.10">
    <property type="entry name" value="YVTN repeat-like/Quinoprotein amine dehydrogenase"/>
    <property type="match status" value="1"/>
</dbReference>
<dbReference type="PANTHER" id="PTHR44324:SF1">
    <property type="entry name" value="WD REPEAT-CONTAINING PROTEIN 49"/>
    <property type="match status" value="1"/>
</dbReference>
<proteinExistence type="predicted"/>
<dbReference type="PANTHER" id="PTHR44324">
    <property type="entry name" value="WD40 REPEAT DOMAIN 95"/>
    <property type="match status" value="1"/>
</dbReference>
<comment type="caution">
    <text evidence="2">The sequence shown here is derived from an EMBL/GenBank/DDBJ whole genome shotgun (WGS) entry which is preliminary data.</text>
</comment>